<dbReference type="Proteomes" id="UP001107558">
    <property type="component" value="Chromosome 2"/>
</dbReference>
<dbReference type="OrthoDB" id="6610237at2759"/>
<feature type="chain" id="PRO_5039894663" evidence="1">
    <location>
        <begin position="24"/>
        <end position="503"/>
    </location>
</feature>
<proteinExistence type="predicted"/>
<reference evidence="2" key="1">
    <citation type="submission" date="2021-03" db="EMBL/GenBank/DDBJ databases">
        <title>Chromosome level genome of the anhydrobiotic midge Polypedilum vanderplanki.</title>
        <authorList>
            <person name="Yoshida Y."/>
            <person name="Kikawada T."/>
            <person name="Gusev O."/>
        </authorList>
    </citation>
    <scope>NUCLEOTIDE SEQUENCE</scope>
    <source>
        <strain evidence="2">NIAS01</strain>
        <tissue evidence="2">Whole body or cell culture</tissue>
    </source>
</reference>
<keyword evidence="3" id="KW-1185">Reference proteome</keyword>
<gene>
    <name evidence="2" type="ORF">PVAND_008303</name>
</gene>
<feature type="signal peptide" evidence="1">
    <location>
        <begin position="1"/>
        <end position="23"/>
    </location>
</feature>
<keyword evidence="1" id="KW-0732">Signal</keyword>
<sequence>MQLFLILFLKLLIFHHGVVKVGAFPENIDGDTKELSFEYSNSMDEDDSGIETTTLENEMSIFEPNPPNQMMIHSTTTTVHTTTLTEVTSTLAPFTTTTLQQQFLTEQMSIHDLISQTSSPLLMKLIAPLESTAAEPTVINSTETETLIKTKKTNKNQIKQIESSDITRVEQYQFQQQKNDETPVVNIKKPRLLNTKSNPFKNNAESEINLTDDTTTIPDLDTENNETNIDIGEEITTVPSPSTSKRPSKNIEIFKTRPNELLRFYVEDSHLRSPIAALVNKKSNPLNKAKKLWKAALRPNSLLDIMVVSYDSEGIKSTYNLTNTKAMMTTLDKVREENATDQESKTYYSIIRTGQLIPFDSAIFLSTDELPNDTEHQLQASMFLLKKRIRLYLIMFDDKNLSMNETTVNISTATTSSSHSASTTHTLVKETGFLGQLALLTGGDIIYVPNHVFQNDGEMGYITLIRQNKLKAIDQEPVKDFQENELRNDTETFSAKEDSTLIH</sequence>
<accession>A0A9J6C9K4</accession>
<protein>
    <submittedName>
        <fullName evidence="2">Uncharacterized protein</fullName>
    </submittedName>
</protein>
<evidence type="ECO:0000313" key="3">
    <source>
        <dbReference type="Proteomes" id="UP001107558"/>
    </source>
</evidence>
<evidence type="ECO:0000313" key="2">
    <source>
        <dbReference type="EMBL" id="KAG5678647.1"/>
    </source>
</evidence>
<evidence type="ECO:0000256" key="1">
    <source>
        <dbReference type="SAM" id="SignalP"/>
    </source>
</evidence>
<name>A0A9J6C9K4_POLVA</name>
<comment type="caution">
    <text evidence="2">The sequence shown here is derived from an EMBL/GenBank/DDBJ whole genome shotgun (WGS) entry which is preliminary data.</text>
</comment>
<dbReference type="EMBL" id="JADBJN010000002">
    <property type="protein sequence ID" value="KAG5678647.1"/>
    <property type="molecule type" value="Genomic_DNA"/>
</dbReference>
<organism evidence="2 3">
    <name type="scientific">Polypedilum vanderplanki</name>
    <name type="common">Sleeping chironomid midge</name>
    <dbReference type="NCBI Taxonomy" id="319348"/>
    <lineage>
        <taxon>Eukaryota</taxon>
        <taxon>Metazoa</taxon>
        <taxon>Ecdysozoa</taxon>
        <taxon>Arthropoda</taxon>
        <taxon>Hexapoda</taxon>
        <taxon>Insecta</taxon>
        <taxon>Pterygota</taxon>
        <taxon>Neoptera</taxon>
        <taxon>Endopterygota</taxon>
        <taxon>Diptera</taxon>
        <taxon>Nematocera</taxon>
        <taxon>Chironomoidea</taxon>
        <taxon>Chironomidae</taxon>
        <taxon>Chironominae</taxon>
        <taxon>Polypedilum</taxon>
        <taxon>Polypedilum</taxon>
    </lineage>
</organism>
<dbReference type="AlphaFoldDB" id="A0A9J6C9K4"/>